<feature type="non-terminal residue" evidence="2">
    <location>
        <position position="1"/>
    </location>
</feature>
<dbReference type="VEuPathDB" id="FungiDB:PTTG_30810"/>
<dbReference type="AlphaFoldDB" id="A0A180FXU1"/>
<evidence type="ECO:0000313" key="4">
    <source>
        <dbReference type="Proteomes" id="UP000005240"/>
    </source>
</evidence>
<reference evidence="2" key="2">
    <citation type="submission" date="2016-05" db="EMBL/GenBank/DDBJ databases">
        <title>Comparative analysis highlights variable genome content of wheat rusts and divergence of the mating loci.</title>
        <authorList>
            <person name="Cuomo C.A."/>
            <person name="Bakkeren G."/>
            <person name="Szabo L."/>
            <person name="Khalil H."/>
            <person name="Joly D."/>
            <person name="Goldberg J."/>
            <person name="Young S."/>
            <person name="Zeng Q."/>
            <person name="Fellers J."/>
        </authorList>
    </citation>
    <scope>NUCLEOTIDE SEQUENCE [LARGE SCALE GENOMIC DNA]</scope>
    <source>
        <strain evidence="2">1-1 BBBD Race 1</strain>
    </source>
</reference>
<reference evidence="3" key="4">
    <citation type="submission" date="2025-05" db="UniProtKB">
        <authorList>
            <consortium name="EnsemblFungi"/>
        </authorList>
    </citation>
    <scope>IDENTIFICATION</scope>
    <source>
        <strain evidence="3">isolate 1-1 / race 1 (BBBD)</strain>
    </source>
</reference>
<reference evidence="3 4" key="3">
    <citation type="journal article" date="2017" name="G3 (Bethesda)">
        <title>Comparative analysis highlights variable genome content of wheat rusts and divergence of the mating loci.</title>
        <authorList>
            <person name="Cuomo C.A."/>
            <person name="Bakkeren G."/>
            <person name="Khalil H.B."/>
            <person name="Panwar V."/>
            <person name="Joly D."/>
            <person name="Linning R."/>
            <person name="Sakthikumar S."/>
            <person name="Song X."/>
            <person name="Adiconis X."/>
            <person name="Fan L."/>
            <person name="Goldberg J.M."/>
            <person name="Levin J.Z."/>
            <person name="Young S."/>
            <person name="Zeng Q."/>
            <person name="Anikster Y."/>
            <person name="Bruce M."/>
            <person name="Wang M."/>
            <person name="Yin C."/>
            <person name="McCallum B."/>
            <person name="Szabo L.J."/>
            <person name="Hulbert S."/>
            <person name="Chen X."/>
            <person name="Fellers J.P."/>
        </authorList>
    </citation>
    <scope>NUCLEOTIDE SEQUENCE</scope>
    <source>
        <strain evidence="3">isolate 1-1 / race 1 (BBBD)</strain>
        <strain evidence="4">Isolate 1-1 / race 1 (BBBD)</strain>
    </source>
</reference>
<reference evidence="2" key="1">
    <citation type="submission" date="2009-11" db="EMBL/GenBank/DDBJ databases">
        <authorList>
            <consortium name="The Broad Institute Genome Sequencing Platform"/>
            <person name="Ward D."/>
            <person name="Feldgarden M."/>
            <person name="Earl A."/>
            <person name="Young S.K."/>
            <person name="Zeng Q."/>
            <person name="Koehrsen M."/>
            <person name="Alvarado L."/>
            <person name="Berlin A."/>
            <person name="Bochicchio J."/>
            <person name="Borenstein D."/>
            <person name="Chapman S.B."/>
            <person name="Chen Z."/>
            <person name="Engels R."/>
            <person name="Freedman E."/>
            <person name="Gellesch M."/>
            <person name="Goldberg J."/>
            <person name="Griggs A."/>
            <person name="Gujja S."/>
            <person name="Heilman E."/>
            <person name="Heiman D."/>
            <person name="Hepburn T."/>
            <person name="Howarth C."/>
            <person name="Jen D."/>
            <person name="Larson L."/>
            <person name="Lewis B."/>
            <person name="Mehta T."/>
            <person name="Park D."/>
            <person name="Pearson M."/>
            <person name="Roberts A."/>
            <person name="Saif S."/>
            <person name="Shea T."/>
            <person name="Shenoy N."/>
            <person name="Sisk P."/>
            <person name="Stolte C."/>
            <person name="Sykes S."/>
            <person name="Thomson T."/>
            <person name="Walk T."/>
            <person name="White J."/>
            <person name="Yandava C."/>
            <person name="Izard J."/>
            <person name="Baranova O.V."/>
            <person name="Blanton J.M."/>
            <person name="Tanner A.C."/>
            <person name="Dewhirst F.E."/>
            <person name="Haas B."/>
            <person name="Nusbaum C."/>
            <person name="Birren B."/>
        </authorList>
    </citation>
    <scope>NUCLEOTIDE SEQUENCE [LARGE SCALE GENOMIC DNA]</scope>
    <source>
        <strain evidence="2">1-1 BBBD Race 1</strain>
    </source>
</reference>
<protein>
    <submittedName>
        <fullName evidence="2 3">Uncharacterized protein</fullName>
    </submittedName>
</protein>
<proteinExistence type="predicted"/>
<evidence type="ECO:0000256" key="1">
    <source>
        <dbReference type="SAM" id="MobiDB-lite"/>
    </source>
</evidence>
<evidence type="ECO:0000313" key="2">
    <source>
        <dbReference type="EMBL" id="OAV85078.1"/>
    </source>
</evidence>
<feature type="region of interest" description="Disordered" evidence="1">
    <location>
        <begin position="79"/>
        <end position="100"/>
    </location>
</feature>
<evidence type="ECO:0000313" key="3">
    <source>
        <dbReference type="EnsemblFungi" id="PTTG_30810-t43_1-p1"/>
    </source>
</evidence>
<organism evidence="2">
    <name type="scientific">Puccinia triticina (isolate 1-1 / race 1 (BBBD))</name>
    <name type="common">Brown leaf rust fungus</name>
    <dbReference type="NCBI Taxonomy" id="630390"/>
    <lineage>
        <taxon>Eukaryota</taxon>
        <taxon>Fungi</taxon>
        <taxon>Dikarya</taxon>
        <taxon>Basidiomycota</taxon>
        <taxon>Pucciniomycotina</taxon>
        <taxon>Pucciniomycetes</taxon>
        <taxon>Pucciniales</taxon>
        <taxon>Pucciniaceae</taxon>
        <taxon>Puccinia</taxon>
    </lineage>
</organism>
<dbReference type="OrthoDB" id="10403771at2759"/>
<dbReference type="Proteomes" id="UP000005240">
    <property type="component" value="Unassembled WGS sequence"/>
</dbReference>
<dbReference type="EMBL" id="ADAS02007388">
    <property type="protein sequence ID" value="OAV85078.1"/>
    <property type="molecule type" value="Genomic_DNA"/>
</dbReference>
<keyword evidence="4" id="KW-1185">Reference proteome</keyword>
<dbReference type="EnsemblFungi" id="PTTG_30810-t43_1">
    <property type="protein sequence ID" value="PTTG_30810-t43_1-p1"/>
    <property type="gene ID" value="PTTG_30810"/>
</dbReference>
<gene>
    <name evidence="2" type="ORF">PTTG_30810</name>
</gene>
<sequence>PVAAKANPLIVDDKELSEAEVNRESRSILMAKIIKAEKTGDEEKVERYMKMYEAVLADKKTGNPKTAILTINPKIAAPRVNVPAPQTPTIPQKRPAEAANTTQVQTVKFIAGRFNSHDDGGFPPYFHKLLLECKGPLPLTIFNREWQERALAKHSKNQPKIKETAAEKGL</sequence>
<name>A0A180FXU1_PUCT1</name>
<accession>A0A180FXU1</accession>